<organism evidence="5 6">
    <name type="scientific">Helianthus annuus</name>
    <name type="common">Common sunflower</name>
    <dbReference type="NCBI Taxonomy" id="4232"/>
    <lineage>
        <taxon>Eukaryota</taxon>
        <taxon>Viridiplantae</taxon>
        <taxon>Streptophyta</taxon>
        <taxon>Embryophyta</taxon>
        <taxon>Tracheophyta</taxon>
        <taxon>Spermatophyta</taxon>
        <taxon>Magnoliopsida</taxon>
        <taxon>eudicotyledons</taxon>
        <taxon>Gunneridae</taxon>
        <taxon>Pentapetalae</taxon>
        <taxon>asterids</taxon>
        <taxon>campanulids</taxon>
        <taxon>Asterales</taxon>
        <taxon>Asteraceae</taxon>
        <taxon>Asteroideae</taxon>
        <taxon>Heliantheae alliance</taxon>
        <taxon>Heliantheae</taxon>
        <taxon>Helianthus</taxon>
    </lineage>
</organism>
<reference evidence="4" key="3">
    <citation type="submission" date="2020-06" db="EMBL/GenBank/DDBJ databases">
        <title>Helianthus annuus Genome sequencing and assembly Release 2.</title>
        <authorList>
            <person name="Gouzy J."/>
            <person name="Langlade N."/>
            <person name="Munos S."/>
        </authorList>
    </citation>
    <scope>NUCLEOTIDE SEQUENCE</scope>
    <source>
        <tissue evidence="4">Leaves</tissue>
    </source>
</reference>
<dbReference type="GO" id="GO:0016020">
    <property type="term" value="C:membrane"/>
    <property type="evidence" value="ECO:0007669"/>
    <property type="project" value="InterPro"/>
</dbReference>
<feature type="compositionally biased region" description="Polar residues" evidence="2">
    <location>
        <begin position="21"/>
        <end position="38"/>
    </location>
</feature>
<keyword evidence="6" id="KW-1185">Reference proteome</keyword>
<dbReference type="Proteomes" id="UP000215914">
    <property type="component" value="Chromosome 5"/>
</dbReference>
<sequence>MAWSSGRESPMLEIRVHSHRGNSPTPDSPTLITNQSSRPNDHPSVHEFKPFKDWSCWLVPTIVSINVFLFFVSMFVNNCPAHSNKCIAPGILKRLAFESFKINPLLGPSPATYVVCSIVLMLYDVLTF</sequence>
<protein>
    <submittedName>
        <fullName evidence="4 5">Peptidase S54, rhomboid</fullName>
    </submittedName>
</protein>
<evidence type="ECO:0000256" key="2">
    <source>
        <dbReference type="SAM" id="MobiDB-lite"/>
    </source>
</evidence>
<keyword evidence="3" id="KW-0812">Transmembrane</keyword>
<dbReference type="InParanoid" id="A0A251UMF0"/>
<dbReference type="Gramene" id="mRNA:HanXRQr2_Chr05g0198181">
    <property type="protein sequence ID" value="CDS:HanXRQr2_Chr05g0198181.1"/>
    <property type="gene ID" value="HanXRQr2_Chr05g0198181"/>
</dbReference>
<evidence type="ECO:0000256" key="1">
    <source>
        <dbReference type="ARBA" id="ARBA00009045"/>
    </source>
</evidence>
<reference evidence="5" key="2">
    <citation type="submission" date="2017-02" db="EMBL/GenBank/DDBJ databases">
        <title>Sunflower complete genome.</title>
        <authorList>
            <person name="Langlade N."/>
            <person name="Munos S."/>
        </authorList>
    </citation>
    <scope>NUCLEOTIDE SEQUENCE [LARGE SCALE GENOMIC DNA]</scope>
    <source>
        <tissue evidence="5">Leaves</tissue>
    </source>
</reference>
<dbReference type="GO" id="GO:0006508">
    <property type="term" value="P:proteolysis"/>
    <property type="evidence" value="ECO:0007669"/>
    <property type="project" value="InterPro"/>
</dbReference>
<name>A0A251UMF0_HELAN</name>
<keyword evidence="3" id="KW-0472">Membrane</keyword>
<evidence type="ECO:0000313" key="5">
    <source>
        <dbReference type="EMBL" id="OTG24284.1"/>
    </source>
</evidence>
<feature type="region of interest" description="Disordered" evidence="2">
    <location>
        <begin position="17"/>
        <end position="44"/>
    </location>
</feature>
<dbReference type="InterPro" id="IPR002610">
    <property type="entry name" value="Peptidase_S54_rhomboid-like"/>
</dbReference>
<dbReference type="STRING" id="4232.A0A251UMF0"/>
<proteinExistence type="inferred from homology"/>
<keyword evidence="3" id="KW-1133">Transmembrane helix</keyword>
<evidence type="ECO:0000313" key="6">
    <source>
        <dbReference type="Proteomes" id="UP000215914"/>
    </source>
</evidence>
<dbReference type="EMBL" id="MNCJ02000320">
    <property type="protein sequence ID" value="KAF5804538.1"/>
    <property type="molecule type" value="Genomic_DNA"/>
</dbReference>
<dbReference type="AlphaFoldDB" id="A0A251UMF0"/>
<evidence type="ECO:0000256" key="3">
    <source>
        <dbReference type="SAM" id="Phobius"/>
    </source>
</evidence>
<reference evidence="4 6" key="1">
    <citation type="journal article" date="2017" name="Nature">
        <title>The sunflower genome provides insights into oil metabolism, flowering and Asterid evolution.</title>
        <authorList>
            <person name="Badouin H."/>
            <person name="Gouzy J."/>
            <person name="Grassa C.J."/>
            <person name="Murat F."/>
            <person name="Staton S.E."/>
            <person name="Cottret L."/>
            <person name="Lelandais-Briere C."/>
            <person name="Owens G.L."/>
            <person name="Carrere S."/>
            <person name="Mayjonade B."/>
            <person name="Legrand L."/>
            <person name="Gill N."/>
            <person name="Kane N.C."/>
            <person name="Bowers J.E."/>
            <person name="Hubner S."/>
            <person name="Bellec A."/>
            <person name="Berard A."/>
            <person name="Berges H."/>
            <person name="Blanchet N."/>
            <person name="Boniface M.C."/>
            <person name="Brunel D."/>
            <person name="Catrice O."/>
            <person name="Chaidir N."/>
            <person name="Claudel C."/>
            <person name="Donnadieu C."/>
            <person name="Faraut T."/>
            <person name="Fievet G."/>
            <person name="Helmstetter N."/>
            <person name="King M."/>
            <person name="Knapp S.J."/>
            <person name="Lai Z."/>
            <person name="Le Paslier M.C."/>
            <person name="Lippi Y."/>
            <person name="Lorenzon L."/>
            <person name="Mandel J.R."/>
            <person name="Marage G."/>
            <person name="Marchand G."/>
            <person name="Marquand E."/>
            <person name="Bret-Mestries E."/>
            <person name="Morien E."/>
            <person name="Nambeesan S."/>
            <person name="Nguyen T."/>
            <person name="Pegot-Espagnet P."/>
            <person name="Pouilly N."/>
            <person name="Raftis F."/>
            <person name="Sallet E."/>
            <person name="Schiex T."/>
            <person name="Thomas J."/>
            <person name="Vandecasteele C."/>
            <person name="Vares D."/>
            <person name="Vear F."/>
            <person name="Vautrin S."/>
            <person name="Crespi M."/>
            <person name="Mangin B."/>
            <person name="Burke J.M."/>
            <person name="Salse J."/>
            <person name="Munos S."/>
            <person name="Vincourt P."/>
            <person name="Rieseberg L.H."/>
            <person name="Langlade N.B."/>
        </authorList>
    </citation>
    <scope>NUCLEOTIDE SEQUENCE [LARGE SCALE GENOMIC DNA]</scope>
    <source>
        <strain evidence="6">cv. SF193</strain>
        <tissue evidence="4">Leaves</tissue>
    </source>
</reference>
<accession>A0A251UMF0</accession>
<feature type="transmembrane region" description="Helical" evidence="3">
    <location>
        <begin position="102"/>
        <end position="123"/>
    </location>
</feature>
<dbReference type="PANTHER" id="PTHR22936">
    <property type="entry name" value="RHOMBOID-RELATED"/>
    <property type="match status" value="1"/>
</dbReference>
<gene>
    <name evidence="5" type="ORF">HannXRQ_Chr05g0134981</name>
    <name evidence="4" type="ORF">HanXRQr2_Chr05g0198181</name>
</gene>
<dbReference type="EMBL" id="CM007894">
    <property type="protein sequence ID" value="OTG24284.1"/>
    <property type="molecule type" value="Genomic_DNA"/>
</dbReference>
<feature type="transmembrane region" description="Helical" evidence="3">
    <location>
        <begin position="57"/>
        <end position="76"/>
    </location>
</feature>
<dbReference type="PANTHER" id="PTHR22936:SF107">
    <property type="entry name" value="RHOMBOID-LIKE PROTEIN 1"/>
    <property type="match status" value="1"/>
</dbReference>
<comment type="similarity">
    <text evidence="1">Belongs to the peptidase S54 family.</text>
</comment>
<evidence type="ECO:0000313" key="4">
    <source>
        <dbReference type="EMBL" id="KAF5804538.1"/>
    </source>
</evidence>